<feature type="region of interest" description="Disordered" evidence="1">
    <location>
        <begin position="187"/>
        <end position="317"/>
    </location>
</feature>
<feature type="compositionally biased region" description="Acidic residues" evidence="1">
    <location>
        <begin position="538"/>
        <end position="550"/>
    </location>
</feature>
<reference evidence="2 3" key="1">
    <citation type="submission" date="2024-01" db="EMBL/GenBank/DDBJ databases">
        <title>A draft genome for a cacao thread blight-causing isolate of Paramarasmius palmivorus.</title>
        <authorList>
            <person name="Baruah I.K."/>
            <person name="Bukari Y."/>
            <person name="Amoako-Attah I."/>
            <person name="Meinhardt L.W."/>
            <person name="Bailey B.A."/>
            <person name="Cohen S.P."/>
        </authorList>
    </citation>
    <scope>NUCLEOTIDE SEQUENCE [LARGE SCALE GENOMIC DNA]</scope>
    <source>
        <strain evidence="2 3">GH-12</strain>
    </source>
</reference>
<evidence type="ECO:0000313" key="2">
    <source>
        <dbReference type="EMBL" id="KAK7054780.1"/>
    </source>
</evidence>
<feature type="compositionally biased region" description="Basic and acidic residues" evidence="1">
    <location>
        <begin position="39"/>
        <end position="48"/>
    </location>
</feature>
<comment type="caution">
    <text evidence="2">The sequence shown here is derived from an EMBL/GenBank/DDBJ whole genome shotgun (WGS) entry which is preliminary data.</text>
</comment>
<feature type="compositionally biased region" description="Low complexity" evidence="1">
    <location>
        <begin position="604"/>
        <end position="615"/>
    </location>
</feature>
<dbReference type="AlphaFoldDB" id="A0AAW0DUJ8"/>
<dbReference type="EMBL" id="JAYKXP010000008">
    <property type="protein sequence ID" value="KAK7054780.1"/>
    <property type="molecule type" value="Genomic_DNA"/>
</dbReference>
<feature type="compositionally biased region" description="Polar residues" evidence="1">
    <location>
        <begin position="187"/>
        <end position="208"/>
    </location>
</feature>
<gene>
    <name evidence="2" type="ORF">VNI00_003243</name>
</gene>
<feature type="compositionally biased region" description="Low complexity" evidence="1">
    <location>
        <begin position="300"/>
        <end position="312"/>
    </location>
</feature>
<proteinExistence type="predicted"/>
<accession>A0AAW0DUJ8</accession>
<feature type="compositionally biased region" description="Low complexity" evidence="1">
    <location>
        <begin position="268"/>
        <end position="286"/>
    </location>
</feature>
<evidence type="ECO:0000313" key="3">
    <source>
        <dbReference type="Proteomes" id="UP001383192"/>
    </source>
</evidence>
<feature type="compositionally biased region" description="Pro residues" evidence="1">
    <location>
        <begin position="419"/>
        <end position="431"/>
    </location>
</feature>
<feature type="compositionally biased region" description="Polar residues" evidence="1">
    <location>
        <begin position="457"/>
        <end position="467"/>
    </location>
</feature>
<feature type="compositionally biased region" description="Polar residues" evidence="1">
    <location>
        <begin position="496"/>
        <end position="507"/>
    </location>
</feature>
<feature type="region of interest" description="Disordered" evidence="1">
    <location>
        <begin position="31"/>
        <end position="171"/>
    </location>
</feature>
<protein>
    <submittedName>
        <fullName evidence="2">Uncharacterized protein</fullName>
    </submittedName>
</protein>
<name>A0AAW0DUJ8_9AGAR</name>
<dbReference type="Proteomes" id="UP001383192">
    <property type="component" value="Unassembled WGS sequence"/>
</dbReference>
<feature type="compositionally biased region" description="Polar residues" evidence="1">
    <location>
        <begin position="91"/>
        <end position="106"/>
    </location>
</feature>
<feature type="region of interest" description="Disordered" evidence="1">
    <location>
        <begin position="394"/>
        <end position="701"/>
    </location>
</feature>
<feature type="compositionally biased region" description="Polar residues" evidence="1">
    <location>
        <begin position="62"/>
        <end position="72"/>
    </location>
</feature>
<feature type="compositionally biased region" description="Basic and acidic residues" evidence="1">
    <location>
        <begin position="508"/>
        <end position="521"/>
    </location>
</feature>
<keyword evidence="3" id="KW-1185">Reference proteome</keyword>
<sequence length="790" mass="86522">MAQSSSSASVEEESQAAQILAQLLETQQTDGDQLQALQDSERSEDCYKRNTMPATRYHTNGLGHTQTDSQFSGEGPETCQIQVEEEEGSSQKENMNSSLTNESSGSIPGLTWSKRATKGTEETVERNTSAATKGHTSKFNSRSSPRRGRGNKSSPKHSLSQDSFIGPASNPAEAYIATSRHFNIPLSQLAESSEETQQNMYRYQSGPQYNPKPPNLGNVLVDDTPPNSGGEESQSQEERVKPQSVDHNAPPRQHFEDLDVDVDAEPDPQSQSRQPSSQGSSQGASQMKFWEDQANGKNWEPTQSTQPEQSQSDPVSEWDTIMEQLREMKVRVAPYYTNMNAIRRPASGTCLSPRAVPRTVVRVATNQHLWRKASVTAIHGGDTDDWEETQVNTQLLNDSSPPSPLEDESHLVPGLLSTRPPPPCPKPPPPQLFDSEPTQLVTEQPVDHSCLRRQLPASRSTKGSVQTPCERRRPTVSIDPDAMDIVPDSEPPVASPQRTFTETTPSVRSKDLPSKKEDHSMDIVPDSEEPRAPSLEPLTEEEGEDDDSDDVPLNALVKGSRKVKGLTSAEAMPPPPTTTRQGKGKATPAGKGKGKAKAAPPKPARTASPAVATSRRSNRRTRATEDEVVPSSVPEETPKPKRPKRGASRATPGSSRKKRRTETDDEVIKTEPDATDDGATTEATADEDTVPSTLKRKLQRSTVEPLRLVRNDLVPPLADASRAPNTDNTGNYVVEFSDKSSASLTLEHIRRCELRIGDEVLWEEEMIGWKVTAWQGEAEETIVSLELEGA</sequence>
<evidence type="ECO:0000256" key="1">
    <source>
        <dbReference type="SAM" id="MobiDB-lite"/>
    </source>
</evidence>
<organism evidence="2 3">
    <name type="scientific">Paramarasmius palmivorus</name>
    <dbReference type="NCBI Taxonomy" id="297713"/>
    <lineage>
        <taxon>Eukaryota</taxon>
        <taxon>Fungi</taxon>
        <taxon>Dikarya</taxon>
        <taxon>Basidiomycota</taxon>
        <taxon>Agaricomycotina</taxon>
        <taxon>Agaricomycetes</taxon>
        <taxon>Agaricomycetidae</taxon>
        <taxon>Agaricales</taxon>
        <taxon>Marasmiineae</taxon>
        <taxon>Marasmiaceae</taxon>
        <taxon>Paramarasmius</taxon>
    </lineage>
</organism>